<protein>
    <submittedName>
        <fullName evidence="2">Uncharacterized protein</fullName>
    </submittedName>
</protein>
<feature type="region of interest" description="Disordered" evidence="1">
    <location>
        <begin position="1"/>
        <end position="21"/>
    </location>
</feature>
<evidence type="ECO:0000313" key="3">
    <source>
        <dbReference type="Proteomes" id="UP001382904"/>
    </source>
</evidence>
<dbReference type="EMBL" id="JBBKAM010000004">
    <property type="protein sequence ID" value="MEJ8645813.1"/>
    <property type="molecule type" value="Genomic_DNA"/>
</dbReference>
<gene>
    <name evidence="2" type="ORF">WKI68_40560</name>
</gene>
<proteinExistence type="predicted"/>
<feature type="compositionally biased region" description="Low complexity" evidence="1">
    <location>
        <begin position="10"/>
        <end position="21"/>
    </location>
</feature>
<evidence type="ECO:0000256" key="1">
    <source>
        <dbReference type="SAM" id="MobiDB-lite"/>
    </source>
</evidence>
<reference evidence="2 3" key="1">
    <citation type="submission" date="2024-03" db="EMBL/GenBank/DDBJ databases">
        <title>Novel Streptomyces species of biotechnological and ecological value are a feature of Machair soil.</title>
        <authorList>
            <person name="Prole J.R."/>
            <person name="Goodfellow M."/>
            <person name="Allenby N."/>
            <person name="Ward A.C."/>
        </authorList>
    </citation>
    <scope>NUCLEOTIDE SEQUENCE [LARGE SCALE GENOMIC DNA]</scope>
    <source>
        <strain evidence="2 3">MS1.HAVA.3</strain>
    </source>
</reference>
<sequence length="228" mass="24889">MERRRSEDQTPPTSTTRPRAAADALTAAWPAVERDTDLAQALRTNSDALTRHTEDALYRPDAHLVLYRLVRLAVDARISGMALCDYFSAVDDQAAITVLQSPGGPGRAAFDVFLLKNIDPVVAIAQLEAIMTGCSYEEASERPRSGQLLSSPEDGPPFVVSLSDTLFDALVTVVDDDLVRFAEPWSKTGELRQSRISVEVAADVLKGLVGLAQRAQACGQRLYCWWAL</sequence>
<comment type="caution">
    <text evidence="2">The sequence shown here is derived from an EMBL/GenBank/DDBJ whole genome shotgun (WGS) entry which is preliminary data.</text>
</comment>
<name>A0ABU8UD34_9ACTN</name>
<organism evidence="2 3">
    <name type="scientific">Streptomyces caledonius</name>
    <dbReference type="NCBI Taxonomy" id="3134107"/>
    <lineage>
        <taxon>Bacteria</taxon>
        <taxon>Bacillati</taxon>
        <taxon>Actinomycetota</taxon>
        <taxon>Actinomycetes</taxon>
        <taxon>Kitasatosporales</taxon>
        <taxon>Streptomycetaceae</taxon>
        <taxon>Streptomyces</taxon>
    </lineage>
</organism>
<evidence type="ECO:0000313" key="2">
    <source>
        <dbReference type="EMBL" id="MEJ8645813.1"/>
    </source>
</evidence>
<keyword evidence="3" id="KW-1185">Reference proteome</keyword>
<dbReference type="Proteomes" id="UP001382904">
    <property type="component" value="Unassembled WGS sequence"/>
</dbReference>
<accession>A0ABU8UD34</accession>